<organism evidence="5 6">
    <name type="scientific">Luteibacter sahnii</name>
    <dbReference type="NCBI Taxonomy" id="3021977"/>
    <lineage>
        <taxon>Bacteria</taxon>
        <taxon>Pseudomonadati</taxon>
        <taxon>Pseudomonadota</taxon>
        <taxon>Gammaproteobacteria</taxon>
        <taxon>Lysobacterales</taxon>
        <taxon>Rhodanobacteraceae</taxon>
        <taxon>Luteibacter</taxon>
    </lineage>
</organism>
<dbReference type="PANTHER" id="PTHR12526">
    <property type="entry name" value="GLYCOSYLTRANSFERASE"/>
    <property type="match status" value="1"/>
</dbReference>
<keyword evidence="1" id="KW-0328">Glycosyltransferase</keyword>
<dbReference type="Pfam" id="PF13439">
    <property type="entry name" value="Glyco_transf_4"/>
    <property type="match status" value="1"/>
</dbReference>
<reference evidence="5 6" key="1">
    <citation type="journal article" date="2024" name="Curr. Microbiol.">
        <title>Luteibacter sahnii sp. nov., A Novel Yellow-Colored Xanthomonadin Pigment Producing Probiotic Bacterium from Healthy Rice Seed Microbiome.</title>
        <authorList>
            <person name="Jaiswal G."/>
            <person name="Rana R."/>
            <person name="Nayak P.K."/>
            <person name="Chouhan R."/>
            <person name="Gandhi S.G."/>
            <person name="Patel H.K."/>
            <person name="Patil P.B."/>
        </authorList>
    </citation>
    <scope>NUCLEOTIDE SEQUENCE [LARGE SCALE GENOMIC DNA]</scope>
    <source>
        <strain evidence="5 6">PPL201</strain>
    </source>
</reference>
<keyword evidence="6" id="KW-1185">Reference proteome</keyword>
<evidence type="ECO:0000313" key="6">
    <source>
        <dbReference type="Proteomes" id="UP001528850"/>
    </source>
</evidence>
<accession>A0ABT6BFI5</accession>
<protein>
    <submittedName>
        <fullName evidence="5">Glycosyltransferase family 4 protein</fullName>
    </submittedName>
</protein>
<comment type="caution">
    <text evidence="5">The sequence shown here is derived from an EMBL/GenBank/DDBJ whole genome shotgun (WGS) entry which is preliminary data.</text>
</comment>
<evidence type="ECO:0000259" key="3">
    <source>
        <dbReference type="Pfam" id="PF00534"/>
    </source>
</evidence>
<evidence type="ECO:0000313" key="5">
    <source>
        <dbReference type="EMBL" id="MDF4026926.1"/>
    </source>
</evidence>
<keyword evidence="2" id="KW-0808">Transferase</keyword>
<dbReference type="InterPro" id="IPR028098">
    <property type="entry name" value="Glyco_trans_4-like_N"/>
</dbReference>
<dbReference type="PANTHER" id="PTHR12526:SF510">
    <property type="entry name" value="D-INOSITOL 3-PHOSPHATE GLYCOSYLTRANSFERASE"/>
    <property type="match status" value="1"/>
</dbReference>
<dbReference type="SUPFAM" id="SSF53756">
    <property type="entry name" value="UDP-Glycosyltransferase/glycogen phosphorylase"/>
    <property type="match status" value="1"/>
</dbReference>
<proteinExistence type="predicted"/>
<dbReference type="Gene3D" id="3.40.50.2000">
    <property type="entry name" value="Glycogen Phosphorylase B"/>
    <property type="match status" value="2"/>
</dbReference>
<dbReference type="EMBL" id="JARJJS010000008">
    <property type="protein sequence ID" value="MDF4026926.1"/>
    <property type="molecule type" value="Genomic_DNA"/>
</dbReference>
<sequence length="434" mass="47231">MVRYRRRHPELSGRRVAPVRTGAIPCALFREACRMNAAPARSIRLLMFGWEYPPDITGGLGMACRGMTRGLAQVGGIEVALALPRVSGNEDTRDIRLIAPPPEAVLRAIRIARRPEAYARGSAMEWVRHYDRLAAHVVESAGEFDLIHAHDWLTAPAAMTARALSGKPLLLHIHSTEHDRAGSGADPAILAMEKEAMDAADMIVAVSETTRRQIISRFGQPAAKVHVVHNGIDAQESRVRQAPRQSTVSFVGRVTYQKGPLLFIEAAAKALERRHDLRFVMAGDGDLLKAAKSLAKAKGLAGRIDFPGFLGKDDLGYLLERSSVVVMPSRAEPFGLVALEAIEAGVPVIVAAHAGVAELLKHVVKVDPEDTVALATAMVEVCADEAYADRLRTGSQAEIATMTWASCADRLKSLYRTFLNPKTHEMRSKELIDA</sequence>
<gene>
    <name evidence="5" type="ORF">P3W24_18275</name>
</gene>
<dbReference type="Proteomes" id="UP001528850">
    <property type="component" value="Unassembled WGS sequence"/>
</dbReference>
<evidence type="ECO:0000259" key="4">
    <source>
        <dbReference type="Pfam" id="PF13439"/>
    </source>
</evidence>
<evidence type="ECO:0000256" key="2">
    <source>
        <dbReference type="ARBA" id="ARBA00022679"/>
    </source>
</evidence>
<dbReference type="InterPro" id="IPR001296">
    <property type="entry name" value="Glyco_trans_1"/>
</dbReference>
<dbReference type="Pfam" id="PF00534">
    <property type="entry name" value="Glycos_transf_1"/>
    <property type="match status" value="1"/>
</dbReference>
<evidence type="ECO:0000256" key="1">
    <source>
        <dbReference type="ARBA" id="ARBA00022676"/>
    </source>
</evidence>
<name>A0ABT6BFI5_9GAMM</name>
<dbReference type="CDD" id="cd03801">
    <property type="entry name" value="GT4_PimA-like"/>
    <property type="match status" value="1"/>
</dbReference>
<feature type="domain" description="Glycosyltransferase subfamily 4-like N-terminal" evidence="4">
    <location>
        <begin position="58"/>
        <end position="235"/>
    </location>
</feature>
<feature type="domain" description="Glycosyl transferase family 1" evidence="3">
    <location>
        <begin position="243"/>
        <end position="393"/>
    </location>
</feature>